<protein>
    <submittedName>
        <fullName evidence="1">Uncharacterized protein</fullName>
    </submittedName>
</protein>
<evidence type="ECO:0000313" key="1">
    <source>
        <dbReference type="EMBL" id="TNV78979.1"/>
    </source>
</evidence>
<dbReference type="EMBL" id="RRYP01009564">
    <property type="protein sequence ID" value="TNV78979.1"/>
    <property type="molecule type" value="Genomic_DNA"/>
</dbReference>
<name>A0A8J8T1R9_HALGN</name>
<organism evidence="1 2">
    <name type="scientific">Halteria grandinella</name>
    <dbReference type="NCBI Taxonomy" id="5974"/>
    <lineage>
        <taxon>Eukaryota</taxon>
        <taxon>Sar</taxon>
        <taxon>Alveolata</taxon>
        <taxon>Ciliophora</taxon>
        <taxon>Intramacronucleata</taxon>
        <taxon>Spirotrichea</taxon>
        <taxon>Stichotrichia</taxon>
        <taxon>Sporadotrichida</taxon>
        <taxon>Halteriidae</taxon>
        <taxon>Halteria</taxon>
    </lineage>
</organism>
<proteinExistence type="predicted"/>
<sequence length="460" mass="52751">MKKETFLTKVSAIINKEQYRISKPGLKIARKVITVSCSVIFLGELLHRFDFTIQRAILQSNSLVSTVQYVMYELGLSRLSSSLIVDKDPIPYQLKFFADLLQMELIYLHRSGMHYCHNFITGTNFIHAQVQMRPIDIERLYFSKSYLKSSLCNLQKLSLCLKNASALSDFITCKQAKQEFSSLLNVKKGTDQKLSEFKQLLMLVRVKVIAYPGLILDDLTIFTELFIDQAEASAASIIPVLFKLMKKATNNCMLSGEFKLFDMIIPNCDELDYNMQCYADFKEQIKIGAMFTQKMEPTVEDVCSSSYIVLAFFIRPITFKERLLDNINQLSKVKGSSIPFMSMLARCNEGEKLLKNMCKIPDVVLRKILVETLALDYVGKLPDLGLNLKREYFEACQTLLFYNQRVLAHTLRPQVPKKIEQQAEIEEQPSIDDFLFEKAAEINENEDLQDAIAKSVKDQK</sequence>
<keyword evidence="2" id="KW-1185">Reference proteome</keyword>
<dbReference type="AlphaFoldDB" id="A0A8J8T1R9"/>
<dbReference type="Proteomes" id="UP000785679">
    <property type="component" value="Unassembled WGS sequence"/>
</dbReference>
<evidence type="ECO:0000313" key="2">
    <source>
        <dbReference type="Proteomes" id="UP000785679"/>
    </source>
</evidence>
<reference evidence="1" key="1">
    <citation type="submission" date="2019-06" db="EMBL/GenBank/DDBJ databases">
        <authorList>
            <person name="Zheng W."/>
        </authorList>
    </citation>
    <scope>NUCLEOTIDE SEQUENCE</scope>
    <source>
        <strain evidence="1">QDHG01</strain>
    </source>
</reference>
<accession>A0A8J8T1R9</accession>
<comment type="caution">
    <text evidence="1">The sequence shown here is derived from an EMBL/GenBank/DDBJ whole genome shotgun (WGS) entry which is preliminary data.</text>
</comment>
<gene>
    <name evidence="1" type="ORF">FGO68_gene11625</name>
</gene>